<proteinExistence type="predicted"/>
<organism evidence="2 3">
    <name type="scientific">Gordonia desulfuricans</name>
    <dbReference type="NCBI Taxonomy" id="89051"/>
    <lineage>
        <taxon>Bacteria</taxon>
        <taxon>Bacillati</taxon>
        <taxon>Actinomycetota</taxon>
        <taxon>Actinomycetes</taxon>
        <taxon>Mycobacteriales</taxon>
        <taxon>Gordoniaceae</taxon>
        <taxon>Gordonia</taxon>
    </lineage>
</organism>
<dbReference type="Proteomes" id="UP000466307">
    <property type="component" value="Unassembled WGS sequence"/>
</dbReference>
<evidence type="ECO:0000313" key="2">
    <source>
        <dbReference type="EMBL" id="NDK91446.1"/>
    </source>
</evidence>
<evidence type="ECO:0000313" key="3">
    <source>
        <dbReference type="Proteomes" id="UP000466307"/>
    </source>
</evidence>
<evidence type="ECO:0008006" key="4">
    <source>
        <dbReference type="Google" id="ProtNLM"/>
    </source>
</evidence>
<dbReference type="InterPro" id="IPR038468">
    <property type="entry name" value="MmpS_C"/>
</dbReference>
<gene>
    <name evidence="2" type="ORF">GYA93_17960</name>
</gene>
<sequence length="124" mass="13575">MTKASKRAALIIGMSCAAIGLVSTPAHAESTDQYDAVQYQFCGNNDVAELEFTNKYGNSQKEFVDMSDGCRYYRFTETDEYGGFASASVTDEDGGAVSCTIWVNGRVVAKSNDNSEYYSWASCY</sequence>
<feature type="chain" id="PRO_5029667293" description="DUF2690 domain-containing protein" evidence="1">
    <location>
        <begin position="29"/>
        <end position="124"/>
    </location>
</feature>
<protein>
    <recommendedName>
        <fullName evidence="4">DUF2690 domain-containing protein</fullName>
    </recommendedName>
</protein>
<keyword evidence="1" id="KW-0732">Signal</keyword>
<dbReference type="EMBL" id="JAADZU010000068">
    <property type="protein sequence ID" value="NDK91446.1"/>
    <property type="molecule type" value="Genomic_DNA"/>
</dbReference>
<name>A0A7K3LTM2_9ACTN</name>
<feature type="signal peptide" evidence="1">
    <location>
        <begin position="1"/>
        <end position="28"/>
    </location>
</feature>
<reference evidence="2 3" key="1">
    <citation type="submission" date="2020-01" db="EMBL/GenBank/DDBJ databases">
        <title>Investigation of new actinobacteria for the biodesulphurisation of diesel fuel.</title>
        <authorList>
            <person name="Athi Narayanan S.M."/>
        </authorList>
    </citation>
    <scope>NUCLEOTIDE SEQUENCE [LARGE SCALE GENOMIC DNA]</scope>
    <source>
        <strain evidence="2 3">213E</strain>
    </source>
</reference>
<comment type="caution">
    <text evidence="2">The sequence shown here is derived from an EMBL/GenBank/DDBJ whole genome shotgun (WGS) entry which is preliminary data.</text>
</comment>
<dbReference type="RefSeq" id="WP_020792236.1">
    <property type="nucleotide sequence ID" value="NZ_JAADZU010000068.1"/>
</dbReference>
<dbReference type="Gene3D" id="2.60.40.2880">
    <property type="entry name" value="MmpS1-5, C-terminal soluble domain"/>
    <property type="match status" value="1"/>
</dbReference>
<evidence type="ECO:0000256" key="1">
    <source>
        <dbReference type="SAM" id="SignalP"/>
    </source>
</evidence>
<dbReference type="AlphaFoldDB" id="A0A7K3LTM2"/>
<accession>A0A7K3LTM2</accession>
<keyword evidence="3" id="KW-1185">Reference proteome</keyword>